<dbReference type="AlphaFoldDB" id="A0A9X2BV22"/>
<dbReference type="PANTHER" id="PTHR30177">
    <property type="entry name" value="GLYCINE BETAINE/L-PROLINE TRANSPORT SYSTEM PERMEASE PROTEIN PROW"/>
    <property type="match status" value="1"/>
</dbReference>
<protein>
    <submittedName>
        <fullName evidence="8">ABC transporter permease</fullName>
    </submittedName>
</protein>
<evidence type="ECO:0000256" key="1">
    <source>
        <dbReference type="ARBA" id="ARBA00004651"/>
    </source>
</evidence>
<dbReference type="GO" id="GO:0055085">
    <property type="term" value="P:transmembrane transport"/>
    <property type="evidence" value="ECO:0007669"/>
    <property type="project" value="InterPro"/>
</dbReference>
<comment type="subcellular location">
    <subcellularLocation>
        <location evidence="1 6">Cell membrane</location>
        <topology evidence="1 6">Multi-pass membrane protein</topology>
    </subcellularLocation>
</comment>
<evidence type="ECO:0000256" key="2">
    <source>
        <dbReference type="ARBA" id="ARBA00022448"/>
    </source>
</evidence>
<dbReference type="PROSITE" id="PS50928">
    <property type="entry name" value="ABC_TM1"/>
    <property type="match status" value="1"/>
</dbReference>
<gene>
    <name evidence="8" type="ORF">M0638_09500</name>
</gene>
<dbReference type="GO" id="GO:0005886">
    <property type="term" value="C:plasma membrane"/>
    <property type="evidence" value="ECO:0007669"/>
    <property type="project" value="UniProtKB-SubCell"/>
</dbReference>
<comment type="caution">
    <text evidence="8">The sequence shown here is derived from an EMBL/GenBank/DDBJ whole genome shotgun (WGS) entry which is preliminary data.</text>
</comment>
<dbReference type="SUPFAM" id="SSF161098">
    <property type="entry name" value="MetI-like"/>
    <property type="match status" value="1"/>
</dbReference>
<evidence type="ECO:0000313" key="8">
    <source>
        <dbReference type="EMBL" id="MCK8784616.1"/>
    </source>
</evidence>
<dbReference type="RefSeq" id="WP_248666735.1">
    <property type="nucleotide sequence ID" value="NZ_JALPRX010000035.1"/>
</dbReference>
<feature type="transmembrane region" description="Helical" evidence="6">
    <location>
        <begin position="48"/>
        <end position="70"/>
    </location>
</feature>
<reference evidence="8" key="1">
    <citation type="submission" date="2022-04" db="EMBL/GenBank/DDBJ databases">
        <title>Roseomonas acroporae sp. nov., isolated from coral Acropora digitifera.</title>
        <authorList>
            <person name="Sun H."/>
        </authorList>
    </citation>
    <scope>NUCLEOTIDE SEQUENCE</scope>
    <source>
        <strain evidence="8">NAR14</strain>
    </source>
</reference>
<name>A0A9X2BV22_9PROT</name>
<dbReference type="InterPro" id="IPR035906">
    <property type="entry name" value="MetI-like_sf"/>
</dbReference>
<keyword evidence="3 6" id="KW-0812">Transmembrane</keyword>
<keyword evidence="4 6" id="KW-1133">Transmembrane helix</keyword>
<dbReference type="InterPro" id="IPR051204">
    <property type="entry name" value="ABC_transp_perm/SBD"/>
</dbReference>
<dbReference type="CDD" id="cd06261">
    <property type="entry name" value="TM_PBP2"/>
    <property type="match status" value="1"/>
</dbReference>
<dbReference type="Pfam" id="PF00528">
    <property type="entry name" value="BPD_transp_1"/>
    <property type="match status" value="1"/>
</dbReference>
<evidence type="ECO:0000256" key="4">
    <source>
        <dbReference type="ARBA" id="ARBA00022989"/>
    </source>
</evidence>
<keyword evidence="2 6" id="KW-0813">Transport</keyword>
<dbReference type="InterPro" id="IPR000515">
    <property type="entry name" value="MetI-like"/>
</dbReference>
<sequence length="211" mass="21625">MRWTARHLDTIGYALLDHVLLVLAAIAAAALLALPLGLLVAHRPLLRAAMLGGAGVLYSIPTLALFALLLPVLGLGFVPVVVGLASYALPVLLRALLAGLDSVPAPVREAADGMGLRPGQRLRQVELPLALPVLIGGLRVAAVTLISAATVGAYVNAGGLGTLILTGLDQDHTEKILVGAALVSLLALAADRGLRALERRLGDRAGLRAAP</sequence>
<feature type="domain" description="ABC transmembrane type-1" evidence="7">
    <location>
        <begin position="15"/>
        <end position="194"/>
    </location>
</feature>
<feature type="transmembrane region" description="Helical" evidence="6">
    <location>
        <begin position="20"/>
        <end position="41"/>
    </location>
</feature>
<evidence type="ECO:0000313" key="9">
    <source>
        <dbReference type="Proteomes" id="UP001139516"/>
    </source>
</evidence>
<dbReference type="GO" id="GO:0031460">
    <property type="term" value="P:glycine betaine transport"/>
    <property type="evidence" value="ECO:0007669"/>
    <property type="project" value="TreeGrafter"/>
</dbReference>
<dbReference type="Gene3D" id="1.10.3720.10">
    <property type="entry name" value="MetI-like"/>
    <property type="match status" value="1"/>
</dbReference>
<evidence type="ECO:0000259" key="7">
    <source>
        <dbReference type="PROSITE" id="PS50928"/>
    </source>
</evidence>
<evidence type="ECO:0000256" key="3">
    <source>
        <dbReference type="ARBA" id="ARBA00022692"/>
    </source>
</evidence>
<dbReference type="PANTHER" id="PTHR30177:SF4">
    <property type="entry name" value="OSMOPROTECTANT IMPORT PERMEASE PROTEIN OSMW"/>
    <property type="match status" value="1"/>
</dbReference>
<evidence type="ECO:0000256" key="5">
    <source>
        <dbReference type="ARBA" id="ARBA00023136"/>
    </source>
</evidence>
<keyword evidence="9" id="KW-1185">Reference proteome</keyword>
<dbReference type="EMBL" id="JALPRX010000035">
    <property type="protein sequence ID" value="MCK8784616.1"/>
    <property type="molecule type" value="Genomic_DNA"/>
</dbReference>
<feature type="transmembrane region" description="Helical" evidence="6">
    <location>
        <begin position="129"/>
        <end position="156"/>
    </location>
</feature>
<dbReference type="Proteomes" id="UP001139516">
    <property type="component" value="Unassembled WGS sequence"/>
</dbReference>
<comment type="similarity">
    <text evidence="6">Belongs to the binding-protein-dependent transport system permease family.</text>
</comment>
<feature type="transmembrane region" description="Helical" evidence="6">
    <location>
        <begin position="76"/>
        <end position="97"/>
    </location>
</feature>
<proteinExistence type="inferred from homology"/>
<keyword evidence="5 6" id="KW-0472">Membrane</keyword>
<organism evidence="8 9">
    <name type="scientific">Roseomonas acroporae</name>
    <dbReference type="NCBI Taxonomy" id="2937791"/>
    <lineage>
        <taxon>Bacteria</taxon>
        <taxon>Pseudomonadati</taxon>
        <taxon>Pseudomonadota</taxon>
        <taxon>Alphaproteobacteria</taxon>
        <taxon>Acetobacterales</taxon>
        <taxon>Roseomonadaceae</taxon>
        <taxon>Roseomonas</taxon>
    </lineage>
</organism>
<evidence type="ECO:0000256" key="6">
    <source>
        <dbReference type="RuleBase" id="RU363032"/>
    </source>
</evidence>
<accession>A0A9X2BV22</accession>